<protein>
    <submittedName>
        <fullName evidence="2">Uncharacterized protein</fullName>
    </submittedName>
</protein>
<evidence type="ECO:0000256" key="1">
    <source>
        <dbReference type="SAM" id="MobiDB-lite"/>
    </source>
</evidence>
<sequence>MDDRTTPKAKPSPAAMLQIATLKRMAKNEPNIEFRRQQTAFAERATPSASAPAPSKAGK</sequence>
<evidence type="ECO:0000313" key="3">
    <source>
        <dbReference type="Proteomes" id="UP000572377"/>
    </source>
</evidence>
<comment type="caution">
    <text evidence="2">The sequence shown here is derived from an EMBL/GenBank/DDBJ whole genome shotgun (WGS) entry which is preliminary data.</text>
</comment>
<evidence type="ECO:0000313" key="2">
    <source>
        <dbReference type="EMBL" id="NNU80406.1"/>
    </source>
</evidence>
<name>A0A849L265_9RHOB</name>
<dbReference type="Proteomes" id="UP000572377">
    <property type="component" value="Unassembled WGS sequence"/>
</dbReference>
<organism evidence="2 3">
    <name type="scientific">Halovulum dunhuangense</name>
    <dbReference type="NCBI Taxonomy" id="1505036"/>
    <lineage>
        <taxon>Bacteria</taxon>
        <taxon>Pseudomonadati</taxon>
        <taxon>Pseudomonadota</taxon>
        <taxon>Alphaproteobacteria</taxon>
        <taxon>Rhodobacterales</taxon>
        <taxon>Paracoccaceae</taxon>
        <taxon>Halovulum</taxon>
    </lineage>
</organism>
<keyword evidence="3" id="KW-1185">Reference proteome</keyword>
<dbReference type="RefSeq" id="WP_171324148.1">
    <property type="nucleotide sequence ID" value="NZ_JABFBC010000001.1"/>
</dbReference>
<dbReference type="AlphaFoldDB" id="A0A849L265"/>
<gene>
    <name evidence="2" type="ORF">HMH01_08125</name>
</gene>
<proteinExistence type="predicted"/>
<dbReference type="EMBL" id="JABFBC010000001">
    <property type="protein sequence ID" value="NNU80406.1"/>
    <property type="molecule type" value="Genomic_DNA"/>
</dbReference>
<accession>A0A849L265</accession>
<feature type="compositionally biased region" description="Low complexity" evidence="1">
    <location>
        <begin position="47"/>
        <end position="59"/>
    </location>
</feature>
<reference evidence="2 3" key="1">
    <citation type="submission" date="2020-05" db="EMBL/GenBank/DDBJ databases">
        <title>Gimesia benthica sp. nov., a novel planctomycete isolated from a deep-sea water sample of the Northwest Indian Ocean.</title>
        <authorList>
            <person name="Wang J."/>
            <person name="Ruan C."/>
            <person name="Song L."/>
            <person name="Zhu Y."/>
            <person name="Li A."/>
            <person name="Zheng X."/>
            <person name="Wang L."/>
            <person name="Lu Z."/>
            <person name="Huang Y."/>
            <person name="Du W."/>
            <person name="Zhou Y."/>
            <person name="Huang L."/>
            <person name="Dai X."/>
        </authorList>
    </citation>
    <scope>NUCLEOTIDE SEQUENCE [LARGE SCALE GENOMIC DNA]</scope>
    <source>
        <strain evidence="2 3">YYQ-30</strain>
    </source>
</reference>
<feature type="region of interest" description="Disordered" evidence="1">
    <location>
        <begin position="36"/>
        <end position="59"/>
    </location>
</feature>